<dbReference type="eggNOG" id="COG2816">
    <property type="taxonomic scope" value="Bacteria"/>
</dbReference>
<dbReference type="InterPro" id="IPR015375">
    <property type="entry name" value="NADH_PPase-like_N"/>
</dbReference>
<evidence type="ECO:0000256" key="1">
    <source>
        <dbReference type="ARBA" id="ARBA00001946"/>
    </source>
</evidence>
<dbReference type="Gene3D" id="3.90.79.20">
    <property type="match status" value="1"/>
</dbReference>
<dbReference type="Pfam" id="PF09296">
    <property type="entry name" value="NUDIX-like"/>
    <property type="match status" value="1"/>
</dbReference>
<protein>
    <recommendedName>
        <fullName evidence="2">NAD(+) diphosphatase</fullName>
        <ecNumber evidence="2">3.6.1.22</ecNumber>
    </recommendedName>
</protein>
<dbReference type="PANTHER" id="PTHR11383:SF3">
    <property type="entry name" value="NAD(P)H PYROPHOSPHATASE NUDT13, MITOCHONDRIAL"/>
    <property type="match status" value="1"/>
</dbReference>
<proteinExistence type="predicted"/>
<keyword evidence="4 8" id="KW-0378">Hydrolase</keyword>
<dbReference type="HOGENOM" id="CLU_037162_0_1_9"/>
<keyword evidence="6" id="KW-0520">NAD</keyword>
<dbReference type="GO" id="GO:0046872">
    <property type="term" value="F:metal ion binding"/>
    <property type="evidence" value="ECO:0007669"/>
    <property type="project" value="UniProtKB-KW"/>
</dbReference>
<evidence type="ECO:0000313" key="9">
    <source>
        <dbReference type="Proteomes" id="UP000001349"/>
    </source>
</evidence>
<dbReference type="KEGG" id="cce:Ccel_2937"/>
<dbReference type="EMBL" id="CP001348">
    <property type="protein sequence ID" value="ACL77231.1"/>
    <property type="molecule type" value="Genomic_DNA"/>
</dbReference>
<accession>B8I8D1</accession>
<dbReference type="Gene3D" id="3.90.79.10">
    <property type="entry name" value="Nucleoside Triphosphate Pyrophosphohydrolase"/>
    <property type="match status" value="1"/>
</dbReference>
<keyword evidence="9" id="KW-1185">Reference proteome</keyword>
<dbReference type="OrthoDB" id="9787476at2"/>
<keyword evidence="3" id="KW-0479">Metal-binding</keyword>
<dbReference type="RefSeq" id="WP_015926298.1">
    <property type="nucleotide sequence ID" value="NC_011898.1"/>
</dbReference>
<evidence type="ECO:0000256" key="5">
    <source>
        <dbReference type="ARBA" id="ARBA00022842"/>
    </source>
</evidence>
<evidence type="ECO:0000313" key="8">
    <source>
        <dbReference type="EMBL" id="ACL77231.1"/>
    </source>
</evidence>
<dbReference type="PROSITE" id="PS51462">
    <property type="entry name" value="NUDIX"/>
    <property type="match status" value="1"/>
</dbReference>
<dbReference type="Pfam" id="PF00293">
    <property type="entry name" value="NUDIX"/>
    <property type="match status" value="1"/>
</dbReference>
<dbReference type="EC" id="3.6.1.22" evidence="2"/>
<dbReference type="STRING" id="394503.Ccel_2937"/>
<dbReference type="SUPFAM" id="SSF55811">
    <property type="entry name" value="Nudix"/>
    <property type="match status" value="2"/>
</dbReference>
<reference evidence="8 9" key="1">
    <citation type="submission" date="2009-01" db="EMBL/GenBank/DDBJ databases">
        <title>Complete sequence of Clostridium cellulolyticum H10.</title>
        <authorList>
            <consortium name="US DOE Joint Genome Institute"/>
            <person name="Lucas S."/>
            <person name="Copeland A."/>
            <person name="Lapidus A."/>
            <person name="Glavina del Rio T."/>
            <person name="Dalin E."/>
            <person name="Tice H."/>
            <person name="Bruce D."/>
            <person name="Goodwin L."/>
            <person name="Pitluck S."/>
            <person name="Chertkov O."/>
            <person name="Saunders E."/>
            <person name="Brettin T."/>
            <person name="Detter J.C."/>
            <person name="Han C."/>
            <person name="Larimer F."/>
            <person name="Land M."/>
            <person name="Hauser L."/>
            <person name="Kyrpides N."/>
            <person name="Ivanova N."/>
            <person name="Zhou J."/>
            <person name="Richardson P."/>
        </authorList>
    </citation>
    <scope>NUCLEOTIDE SEQUENCE [LARGE SCALE GENOMIC DNA]</scope>
    <source>
        <strain evidence="9">ATCC 35319 / DSM 5812 / JCM 6584 / H10</strain>
    </source>
</reference>
<dbReference type="Pfam" id="PF09297">
    <property type="entry name" value="Zn_ribbon_NUD"/>
    <property type="match status" value="1"/>
</dbReference>
<sequence>MHTQNIYKNYEPAVTAPDKDYKCGYWFIFCSNKLLIVNNENEAKIPQYNELSELSQVLTSPLYLGRFYGLPAYCIGLADSTQAPSGMSFVDLRSTFGVLDEASFLLASKAVQVVAWEQTHRFCGKCGSLTQDLSGERAKVCPKCGFISYPRICPAVITAVFKENKILLAHARSFKGDIHSLIAGFVEAGETLEEAVEREIMEEISIKVKNIKYWGSQPWPYPNSLMLGFTAEYEGGEINVDGVEISHAHWYDVENLPELPPKVSIARKIIDWYTMEHSSS</sequence>
<dbReference type="InterPro" id="IPR015797">
    <property type="entry name" value="NUDIX_hydrolase-like_dom_sf"/>
</dbReference>
<dbReference type="AlphaFoldDB" id="B8I8D1"/>
<gene>
    <name evidence="8" type="ordered locus">Ccel_2937</name>
</gene>
<feature type="domain" description="Nudix hydrolase" evidence="7">
    <location>
        <begin position="150"/>
        <end position="274"/>
    </location>
</feature>
<dbReference type="GO" id="GO:0016787">
    <property type="term" value="F:hydrolase activity"/>
    <property type="evidence" value="ECO:0007669"/>
    <property type="project" value="UniProtKB-KW"/>
</dbReference>
<dbReference type="PANTHER" id="PTHR11383">
    <property type="entry name" value="NUCLEOSIDE DIPHOSPHATE-LINKED MOIETY X MOTIF 13"/>
    <property type="match status" value="1"/>
</dbReference>
<dbReference type="InterPro" id="IPR015376">
    <property type="entry name" value="Znr_NADH_PPase"/>
</dbReference>
<dbReference type="CDD" id="cd03429">
    <property type="entry name" value="NUDIX_NADH_pyrophosphatase_Nudt13"/>
    <property type="match status" value="1"/>
</dbReference>
<dbReference type="InterPro" id="IPR000086">
    <property type="entry name" value="NUDIX_hydrolase_dom"/>
</dbReference>
<dbReference type="NCBIfam" id="NF001299">
    <property type="entry name" value="PRK00241.1"/>
    <property type="match status" value="1"/>
</dbReference>
<dbReference type="InterPro" id="IPR049734">
    <property type="entry name" value="NudC-like_C"/>
</dbReference>
<comment type="cofactor">
    <cofactor evidence="1">
        <name>Mg(2+)</name>
        <dbReference type="ChEBI" id="CHEBI:18420"/>
    </cofactor>
</comment>
<keyword evidence="5" id="KW-0460">Magnesium</keyword>
<evidence type="ECO:0000256" key="3">
    <source>
        <dbReference type="ARBA" id="ARBA00022723"/>
    </source>
</evidence>
<dbReference type="Proteomes" id="UP000001349">
    <property type="component" value="Chromosome"/>
</dbReference>
<name>B8I8D1_RUMCH</name>
<evidence type="ECO:0000256" key="4">
    <source>
        <dbReference type="ARBA" id="ARBA00022801"/>
    </source>
</evidence>
<evidence type="ECO:0000256" key="6">
    <source>
        <dbReference type="ARBA" id="ARBA00023027"/>
    </source>
</evidence>
<organism evidence="8 9">
    <name type="scientific">Ruminiclostridium cellulolyticum (strain ATCC 35319 / DSM 5812 / JCM 6584 / H10)</name>
    <name type="common">Clostridium cellulolyticum</name>
    <dbReference type="NCBI Taxonomy" id="394503"/>
    <lineage>
        <taxon>Bacteria</taxon>
        <taxon>Bacillati</taxon>
        <taxon>Bacillota</taxon>
        <taxon>Clostridia</taxon>
        <taxon>Eubacteriales</taxon>
        <taxon>Oscillospiraceae</taxon>
        <taxon>Ruminiclostridium</taxon>
    </lineage>
</organism>
<evidence type="ECO:0000259" key="7">
    <source>
        <dbReference type="PROSITE" id="PS51462"/>
    </source>
</evidence>
<evidence type="ECO:0000256" key="2">
    <source>
        <dbReference type="ARBA" id="ARBA00012381"/>
    </source>
</evidence>